<evidence type="ECO:0000259" key="11">
    <source>
        <dbReference type="PROSITE" id="PS51278"/>
    </source>
</evidence>
<comment type="caution">
    <text evidence="12">The sequence shown here is derived from an EMBL/GenBank/DDBJ whole genome shotgun (WGS) entry which is preliminary data.</text>
</comment>
<evidence type="ECO:0000256" key="1">
    <source>
        <dbReference type="ARBA" id="ARBA00005187"/>
    </source>
</evidence>
<feature type="binding site" evidence="10">
    <location>
        <position position="99"/>
    </location>
    <ligand>
        <name>L-glutamine</name>
        <dbReference type="ChEBI" id="CHEBI:58359"/>
    </ligand>
</feature>
<dbReference type="InterPro" id="IPR029055">
    <property type="entry name" value="Ntn_hydrolases_N"/>
</dbReference>
<dbReference type="GO" id="GO:0004066">
    <property type="term" value="F:asparagine synthase (glutamine-hydrolyzing) activity"/>
    <property type="evidence" value="ECO:0007669"/>
    <property type="project" value="UniProtKB-EC"/>
</dbReference>
<dbReference type="GO" id="GO:0006529">
    <property type="term" value="P:asparagine biosynthetic process"/>
    <property type="evidence" value="ECO:0007669"/>
    <property type="project" value="UniProtKB-KW"/>
</dbReference>
<dbReference type="PIRSF" id="PIRSF001589">
    <property type="entry name" value="Asn_synthetase_glu-h"/>
    <property type="match status" value="1"/>
</dbReference>
<evidence type="ECO:0000256" key="10">
    <source>
        <dbReference type="PIRSR" id="PIRSR001589-2"/>
    </source>
</evidence>
<keyword evidence="5 10" id="KW-0067">ATP-binding</keyword>
<dbReference type="CDD" id="cd00712">
    <property type="entry name" value="AsnB"/>
    <property type="match status" value="1"/>
</dbReference>
<evidence type="ECO:0000256" key="5">
    <source>
        <dbReference type="ARBA" id="ARBA00022840"/>
    </source>
</evidence>
<dbReference type="PROSITE" id="PS51278">
    <property type="entry name" value="GATASE_TYPE_2"/>
    <property type="match status" value="1"/>
</dbReference>
<feature type="active site" description="For GATase activity" evidence="9">
    <location>
        <position position="2"/>
    </location>
</feature>
<reference evidence="12 13" key="1">
    <citation type="submission" date="2020-01" db="EMBL/GenBank/DDBJ databases">
        <title>Whole-genome sequence of Heliobacterium undosum DSM 13378.</title>
        <authorList>
            <person name="Kyndt J.A."/>
            <person name="Meyer T.E."/>
        </authorList>
    </citation>
    <scope>NUCLEOTIDE SEQUENCE [LARGE SCALE GENOMIC DNA]</scope>
    <source>
        <strain evidence="12 13">DSM 13378</strain>
    </source>
</reference>
<dbReference type="EC" id="6.3.5.4" evidence="3"/>
<keyword evidence="9" id="KW-0028">Amino-acid biosynthesis</keyword>
<dbReference type="Pfam" id="PF13537">
    <property type="entry name" value="GATase_7"/>
    <property type="match status" value="1"/>
</dbReference>
<keyword evidence="4 10" id="KW-0547">Nucleotide-binding</keyword>
<evidence type="ECO:0000313" key="12">
    <source>
        <dbReference type="EMBL" id="MZP29501.1"/>
    </source>
</evidence>
<dbReference type="InterPro" id="IPR014729">
    <property type="entry name" value="Rossmann-like_a/b/a_fold"/>
</dbReference>
<organism evidence="12 13">
    <name type="scientific">Heliomicrobium undosum</name>
    <dbReference type="NCBI Taxonomy" id="121734"/>
    <lineage>
        <taxon>Bacteria</taxon>
        <taxon>Bacillati</taxon>
        <taxon>Bacillota</taxon>
        <taxon>Clostridia</taxon>
        <taxon>Eubacteriales</taxon>
        <taxon>Heliobacteriaceae</taxon>
        <taxon>Heliomicrobium</taxon>
    </lineage>
</organism>
<evidence type="ECO:0000256" key="7">
    <source>
        <dbReference type="ARBA" id="ARBA00022962"/>
    </source>
</evidence>
<keyword evidence="13" id="KW-1185">Reference proteome</keyword>
<name>A0A845L9A1_9FIRM</name>
<comment type="similarity">
    <text evidence="2">Belongs to the asparagine synthetase family.</text>
</comment>
<feature type="domain" description="Glutamine amidotransferase type-2" evidence="11">
    <location>
        <begin position="2"/>
        <end position="212"/>
    </location>
</feature>
<dbReference type="SUPFAM" id="SSF52402">
    <property type="entry name" value="Adenine nucleotide alpha hydrolases-like"/>
    <property type="match status" value="1"/>
</dbReference>
<dbReference type="PANTHER" id="PTHR43284">
    <property type="entry name" value="ASPARAGINE SYNTHETASE (GLUTAMINE-HYDROLYZING)"/>
    <property type="match status" value="1"/>
</dbReference>
<dbReference type="EMBL" id="WXEY01000005">
    <property type="protein sequence ID" value="MZP29501.1"/>
    <property type="molecule type" value="Genomic_DNA"/>
</dbReference>
<protein>
    <recommendedName>
        <fullName evidence="3">asparagine synthase (glutamine-hydrolyzing)</fullName>
        <ecNumber evidence="3">6.3.5.4</ecNumber>
    </recommendedName>
</protein>
<dbReference type="InterPro" id="IPR001962">
    <property type="entry name" value="Asn_synthase"/>
</dbReference>
<evidence type="ECO:0000256" key="6">
    <source>
        <dbReference type="ARBA" id="ARBA00022888"/>
    </source>
</evidence>
<evidence type="ECO:0000256" key="8">
    <source>
        <dbReference type="ARBA" id="ARBA00048741"/>
    </source>
</evidence>
<dbReference type="NCBIfam" id="TIGR01536">
    <property type="entry name" value="asn_synth_AEB"/>
    <property type="match status" value="1"/>
</dbReference>
<comment type="pathway">
    <text evidence="1">Amino-acid biosynthesis; L-asparagine biosynthesis; L-asparagine from L-aspartate (L-Gln route): step 1/1.</text>
</comment>
<dbReference type="Pfam" id="PF00733">
    <property type="entry name" value="Asn_synthase"/>
    <property type="match status" value="1"/>
</dbReference>
<dbReference type="InterPro" id="IPR006426">
    <property type="entry name" value="Asn_synth_AEB"/>
</dbReference>
<dbReference type="InterPro" id="IPR017932">
    <property type="entry name" value="GATase_2_dom"/>
</dbReference>
<sequence length="646" mass="73527">MCGFAGLFTKTNKGDLRQPLKRMIDAIAHRGPDDEGFWIKGPAALGFRRLSIIDLEHGHQPMVDPQGRYALVFNGEIYNYVELRECLIREGFHFRTRSDTEVLLFSYIAWGVECLQRLNGMFAFAIVDTLKEEVFIARDRLGIKPLYYHSNDQGLAFASEIKALLQLPGFTADANLKSIGYYLRYMYNPTDETFFQGVYKLEPGCWLRYGRQGINVGRYWDVSFHYDRSRSAEDTVAELRALIEDAVTIHLRADVPLGCHLSGGLDSSTVVCLASRHYPGRIKTFSGKFREDKFYDETEYAKTVSRYAGTEYLETAPTMEDFLRMLPSLVWYMDEPAVGPGIFPQQVVSCLAAEHVKVVLGGQGGDEVFGGYPRYFLTLYDCGSGIGASPSSAGITRKWRTRWNVLQASLRQHGLLATLTKVGRRMQARAGDFESLWERYTSSLSGDSPLLGARLKEQMLDGELREGFLRFLRQAPTDQLFDKMLYHDLKCYLPGLLQVEDRTSMAVSLESRVPLLDYRIVEYASTIPPELKVFGLEPKSVFKQAIAGIIPEEVRRRKDKKGFPTPINLWFKAGARQLLQDILLDPAARQRGLFDAAAISRSLETSHDHAWALWSLCNVELWFKLFIDKDPRWLERIQPNFGVKRT</sequence>
<gene>
    <name evidence="12" type="primary">asnB</name>
    <name evidence="12" type="ORF">GTO91_07250</name>
</gene>
<dbReference type="PANTHER" id="PTHR43284:SF1">
    <property type="entry name" value="ASPARAGINE SYNTHETASE"/>
    <property type="match status" value="1"/>
</dbReference>
<dbReference type="Proteomes" id="UP000463470">
    <property type="component" value="Unassembled WGS sequence"/>
</dbReference>
<dbReference type="Gene3D" id="3.60.20.10">
    <property type="entry name" value="Glutamine Phosphoribosylpyrophosphate, subunit 1, domain 1"/>
    <property type="match status" value="1"/>
</dbReference>
<dbReference type="GO" id="GO:0005829">
    <property type="term" value="C:cytosol"/>
    <property type="evidence" value="ECO:0007669"/>
    <property type="project" value="TreeGrafter"/>
</dbReference>
<dbReference type="AlphaFoldDB" id="A0A845L9A1"/>
<dbReference type="GO" id="GO:0005524">
    <property type="term" value="F:ATP binding"/>
    <property type="evidence" value="ECO:0007669"/>
    <property type="project" value="UniProtKB-KW"/>
</dbReference>
<evidence type="ECO:0000256" key="4">
    <source>
        <dbReference type="ARBA" id="ARBA00022741"/>
    </source>
</evidence>
<dbReference type="OrthoDB" id="9763290at2"/>
<evidence type="ECO:0000313" key="13">
    <source>
        <dbReference type="Proteomes" id="UP000463470"/>
    </source>
</evidence>
<evidence type="ECO:0000256" key="2">
    <source>
        <dbReference type="ARBA" id="ARBA00005752"/>
    </source>
</evidence>
<accession>A0A845L9A1</accession>
<comment type="catalytic activity">
    <reaction evidence="8">
        <text>L-aspartate + L-glutamine + ATP + H2O = L-asparagine + L-glutamate + AMP + diphosphate + H(+)</text>
        <dbReference type="Rhea" id="RHEA:12228"/>
        <dbReference type="ChEBI" id="CHEBI:15377"/>
        <dbReference type="ChEBI" id="CHEBI:15378"/>
        <dbReference type="ChEBI" id="CHEBI:29985"/>
        <dbReference type="ChEBI" id="CHEBI:29991"/>
        <dbReference type="ChEBI" id="CHEBI:30616"/>
        <dbReference type="ChEBI" id="CHEBI:33019"/>
        <dbReference type="ChEBI" id="CHEBI:58048"/>
        <dbReference type="ChEBI" id="CHEBI:58359"/>
        <dbReference type="ChEBI" id="CHEBI:456215"/>
        <dbReference type="EC" id="6.3.5.4"/>
    </reaction>
</comment>
<evidence type="ECO:0000256" key="9">
    <source>
        <dbReference type="PIRSR" id="PIRSR001589-1"/>
    </source>
</evidence>
<dbReference type="RefSeq" id="WP_161257049.1">
    <property type="nucleotide sequence ID" value="NZ_WXEY01000005.1"/>
</dbReference>
<evidence type="ECO:0000256" key="3">
    <source>
        <dbReference type="ARBA" id="ARBA00012737"/>
    </source>
</evidence>
<dbReference type="SUPFAM" id="SSF56235">
    <property type="entry name" value="N-terminal nucleophile aminohydrolases (Ntn hydrolases)"/>
    <property type="match status" value="1"/>
</dbReference>
<dbReference type="CDD" id="cd01991">
    <property type="entry name" value="Asn_synthase_B_C"/>
    <property type="match status" value="1"/>
</dbReference>
<dbReference type="InterPro" id="IPR033738">
    <property type="entry name" value="AsnB_N"/>
</dbReference>
<keyword evidence="7 9" id="KW-0315">Glutamine amidotransferase</keyword>
<dbReference type="InterPro" id="IPR051786">
    <property type="entry name" value="ASN_synthetase/amidase"/>
</dbReference>
<proteinExistence type="inferred from homology"/>
<dbReference type="Gene3D" id="3.40.50.620">
    <property type="entry name" value="HUPs"/>
    <property type="match status" value="1"/>
</dbReference>
<keyword evidence="6 9" id="KW-0061">Asparagine biosynthesis</keyword>
<keyword evidence="12" id="KW-0436">Ligase</keyword>